<dbReference type="SMART" id="SM00249">
    <property type="entry name" value="PHD"/>
    <property type="match status" value="1"/>
</dbReference>
<dbReference type="SUPFAM" id="SSF57903">
    <property type="entry name" value="FYVE/PHD zinc finger"/>
    <property type="match status" value="1"/>
</dbReference>
<keyword evidence="3" id="KW-0862">Zinc</keyword>
<dbReference type="Pfam" id="PF00628">
    <property type="entry name" value="PHD"/>
    <property type="match status" value="1"/>
</dbReference>
<feature type="region of interest" description="Disordered" evidence="5">
    <location>
        <begin position="446"/>
        <end position="470"/>
    </location>
</feature>
<proteinExistence type="predicted"/>
<evidence type="ECO:0000256" key="1">
    <source>
        <dbReference type="ARBA" id="ARBA00022723"/>
    </source>
</evidence>
<protein>
    <recommendedName>
        <fullName evidence="6">PHD-type domain-containing protein</fullName>
    </recommendedName>
</protein>
<evidence type="ECO:0000313" key="7">
    <source>
        <dbReference type="EMBL" id="CAK7326060.1"/>
    </source>
</evidence>
<organism evidence="7 8">
    <name type="scientific">Dovyalis caffra</name>
    <dbReference type="NCBI Taxonomy" id="77055"/>
    <lineage>
        <taxon>Eukaryota</taxon>
        <taxon>Viridiplantae</taxon>
        <taxon>Streptophyta</taxon>
        <taxon>Embryophyta</taxon>
        <taxon>Tracheophyta</taxon>
        <taxon>Spermatophyta</taxon>
        <taxon>Magnoliopsida</taxon>
        <taxon>eudicotyledons</taxon>
        <taxon>Gunneridae</taxon>
        <taxon>Pentapetalae</taxon>
        <taxon>rosids</taxon>
        <taxon>fabids</taxon>
        <taxon>Malpighiales</taxon>
        <taxon>Salicaceae</taxon>
        <taxon>Flacourtieae</taxon>
        <taxon>Dovyalis</taxon>
    </lineage>
</organism>
<dbReference type="Gene3D" id="1.10.10.60">
    <property type="entry name" value="Homeodomain-like"/>
    <property type="match status" value="1"/>
</dbReference>
<dbReference type="InterPro" id="IPR011011">
    <property type="entry name" value="Znf_FYVE_PHD"/>
</dbReference>
<dbReference type="InterPro" id="IPR019786">
    <property type="entry name" value="Zinc_finger_PHD-type_CS"/>
</dbReference>
<gene>
    <name evidence="7" type="ORF">DCAF_LOCUS3755</name>
</gene>
<evidence type="ECO:0000256" key="5">
    <source>
        <dbReference type="SAM" id="MobiDB-lite"/>
    </source>
</evidence>
<keyword evidence="8" id="KW-1185">Reference proteome</keyword>
<comment type="caution">
    <text evidence="7">The sequence shown here is derived from an EMBL/GenBank/DDBJ whole genome shotgun (WGS) entry which is preliminary data.</text>
</comment>
<dbReference type="InterPro" id="IPR013083">
    <property type="entry name" value="Znf_RING/FYVE/PHD"/>
</dbReference>
<evidence type="ECO:0000256" key="3">
    <source>
        <dbReference type="ARBA" id="ARBA00022833"/>
    </source>
</evidence>
<keyword evidence="1" id="KW-0479">Metal-binding</keyword>
<keyword evidence="2 4" id="KW-0863">Zinc-finger</keyword>
<dbReference type="Gene3D" id="3.30.40.10">
    <property type="entry name" value="Zinc/RING finger domain, C3HC4 (zinc finger)"/>
    <property type="match status" value="1"/>
</dbReference>
<dbReference type="AlphaFoldDB" id="A0AAV1QZ34"/>
<reference evidence="7 8" key="1">
    <citation type="submission" date="2024-01" db="EMBL/GenBank/DDBJ databases">
        <authorList>
            <person name="Waweru B."/>
        </authorList>
    </citation>
    <scope>NUCLEOTIDE SEQUENCE [LARGE SCALE GENOMIC DNA]</scope>
</reference>
<dbReference type="GO" id="GO:0003714">
    <property type="term" value="F:transcription corepressor activity"/>
    <property type="evidence" value="ECO:0007669"/>
    <property type="project" value="InterPro"/>
</dbReference>
<feature type="compositionally biased region" description="Polar residues" evidence="5">
    <location>
        <begin position="447"/>
        <end position="470"/>
    </location>
</feature>
<dbReference type="Proteomes" id="UP001314170">
    <property type="component" value="Unassembled WGS sequence"/>
</dbReference>
<evidence type="ECO:0000259" key="6">
    <source>
        <dbReference type="PROSITE" id="PS50016"/>
    </source>
</evidence>
<dbReference type="GO" id="GO:0005634">
    <property type="term" value="C:nucleus"/>
    <property type="evidence" value="ECO:0007669"/>
    <property type="project" value="TreeGrafter"/>
</dbReference>
<evidence type="ECO:0000256" key="2">
    <source>
        <dbReference type="ARBA" id="ARBA00022771"/>
    </source>
</evidence>
<dbReference type="GO" id="GO:0008270">
    <property type="term" value="F:zinc ion binding"/>
    <property type="evidence" value="ECO:0007669"/>
    <property type="project" value="UniProtKB-KW"/>
</dbReference>
<name>A0AAV1QZ34_9ROSI</name>
<dbReference type="PANTHER" id="PTHR46309">
    <property type="entry name" value="PHD FINGER PROTEIN 12"/>
    <property type="match status" value="1"/>
</dbReference>
<evidence type="ECO:0000256" key="4">
    <source>
        <dbReference type="PROSITE-ProRule" id="PRU00146"/>
    </source>
</evidence>
<dbReference type="CDD" id="cd11660">
    <property type="entry name" value="SANT_TRF"/>
    <property type="match status" value="1"/>
</dbReference>
<dbReference type="InterPro" id="IPR019787">
    <property type="entry name" value="Znf_PHD-finger"/>
</dbReference>
<accession>A0AAV1QZ34</accession>
<dbReference type="InterPro" id="IPR001965">
    <property type="entry name" value="Znf_PHD"/>
</dbReference>
<dbReference type="InterPro" id="IPR042163">
    <property type="entry name" value="PHF12"/>
</dbReference>
<feature type="region of interest" description="Disordered" evidence="5">
    <location>
        <begin position="405"/>
        <end position="424"/>
    </location>
</feature>
<feature type="domain" description="PHD-type" evidence="6">
    <location>
        <begin position="65"/>
        <end position="112"/>
    </location>
</feature>
<feature type="compositionally biased region" description="Polar residues" evidence="5">
    <location>
        <begin position="411"/>
        <end position="424"/>
    </location>
</feature>
<evidence type="ECO:0000313" key="8">
    <source>
        <dbReference type="Proteomes" id="UP001314170"/>
    </source>
</evidence>
<dbReference type="InterPro" id="IPR009057">
    <property type="entry name" value="Homeodomain-like_sf"/>
</dbReference>
<dbReference type="PANTHER" id="PTHR46309:SF1">
    <property type="entry name" value="PHD FINGER PROTEIN 12"/>
    <property type="match status" value="1"/>
</dbReference>
<dbReference type="EMBL" id="CAWUPB010000851">
    <property type="protein sequence ID" value="CAK7326060.1"/>
    <property type="molecule type" value="Genomic_DNA"/>
</dbReference>
<dbReference type="CDD" id="cd15532">
    <property type="entry name" value="PHD2_CHD_II"/>
    <property type="match status" value="1"/>
</dbReference>
<dbReference type="SUPFAM" id="SSF46689">
    <property type="entry name" value="Homeodomain-like"/>
    <property type="match status" value="1"/>
</dbReference>
<dbReference type="GO" id="GO:0006357">
    <property type="term" value="P:regulation of transcription by RNA polymerase II"/>
    <property type="evidence" value="ECO:0007669"/>
    <property type="project" value="TreeGrafter"/>
</dbReference>
<dbReference type="PROSITE" id="PS01359">
    <property type="entry name" value="ZF_PHD_1"/>
    <property type="match status" value="1"/>
</dbReference>
<sequence length="470" mass="52063">MSRTAEKSKMINSCWSFNRKRKSRPCRQSKSNSYGVVSLASYSWEANASCTSNLPPRPIGDDGNYYECVICNYGGDLLCCDFCPCTYHLQCLNPPLECIPPGSWQCPNCCKEADPATQSLCIKSSIENVSSNKAELAHSHNFLSSGIKKKLDLSSDLPAHVASGSLTHENLPAGSLQSLYDLAEAGDLLERTSKKYVPTKEQLNALSHAGDEKGTETNSRANEIIVDINPSKSTWFCGSSAMVNGDHTDKPIINTSRLLDCSNIQILSGEQADGVSENEDLNAVRNIGERELQQGWRPQYPEGRKTLKAKHAKLRARQKQKLALRNKCTILSPVTVEQVPDGWSDEELDSLWVGVRRHGQGNWEAMLSDPSLFFKGKTVEHLTQRWMKEERHKIFNLEENGNLQIDRPQAAGTTSLSSEDRLSSGQTKIVEPKLLLGGLIQIPSARLDSTANRDSNQIQPKDTTTNKQPM</sequence>
<dbReference type="PROSITE" id="PS50016">
    <property type="entry name" value="ZF_PHD_2"/>
    <property type="match status" value="1"/>
</dbReference>